<keyword evidence="2" id="KW-1185">Reference proteome</keyword>
<gene>
    <name evidence="3" type="ORF">PgNI_00151</name>
</gene>
<sequence>MQFSTILSLVYLGAGTAVLAAGIPGIQARGAIPFCQSNYPGNNCQSTEFCEQTCGGASKTSGCSSTCVCVCSDGTRN</sequence>
<dbReference type="OrthoDB" id="10350452at2759"/>
<evidence type="ECO:0000256" key="1">
    <source>
        <dbReference type="SAM" id="SignalP"/>
    </source>
</evidence>
<dbReference type="KEGG" id="pgri:PgNI_00151"/>
<dbReference type="Proteomes" id="UP000515153">
    <property type="component" value="Unplaced"/>
</dbReference>
<feature type="chain" id="PRO_5027684823" evidence="1">
    <location>
        <begin position="21"/>
        <end position="77"/>
    </location>
</feature>
<protein>
    <submittedName>
        <fullName evidence="3">Uncharacterized protein</fullName>
    </submittedName>
</protein>
<dbReference type="AlphaFoldDB" id="A0A6P8BFE8"/>
<dbReference type="RefSeq" id="XP_030985862.1">
    <property type="nucleotide sequence ID" value="XM_031120234.1"/>
</dbReference>
<reference evidence="3" key="2">
    <citation type="submission" date="2019-10" db="EMBL/GenBank/DDBJ databases">
        <authorList>
            <consortium name="NCBI Genome Project"/>
        </authorList>
    </citation>
    <scope>NUCLEOTIDE SEQUENCE</scope>
    <source>
        <strain evidence="3">NI907</strain>
    </source>
</reference>
<evidence type="ECO:0000313" key="2">
    <source>
        <dbReference type="Proteomes" id="UP000515153"/>
    </source>
</evidence>
<name>A0A6P8BFE8_PYRGI</name>
<feature type="signal peptide" evidence="1">
    <location>
        <begin position="1"/>
        <end position="20"/>
    </location>
</feature>
<dbReference type="GeneID" id="41955148"/>
<evidence type="ECO:0000313" key="3">
    <source>
        <dbReference type="RefSeq" id="XP_030985862.1"/>
    </source>
</evidence>
<accession>A0A6P8BFE8</accession>
<reference evidence="3" key="1">
    <citation type="journal article" date="2019" name="Mol. Biol. Evol.">
        <title>Blast fungal genomes show frequent chromosomal changes, gene gains and losses, and effector gene turnover.</title>
        <authorList>
            <person name="Gomez Luciano L.B."/>
            <person name="Jason Tsai I."/>
            <person name="Chuma I."/>
            <person name="Tosa Y."/>
            <person name="Chen Y.H."/>
            <person name="Li J.Y."/>
            <person name="Li M.Y."/>
            <person name="Jade Lu M.Y."/>
            <person name="Nakayashiki H."/>
            <person name="Li W.H."/>
        </authorList>
    </citation>
    <scope>NUCLEOTIDE SEQUENCE</scope>
    <source>
        <strain evidence="3">NI907</strain>
    </source>
</reference>
<proteinExistence type="predicted"/>
<reference evidence="3" key="3">
    <citation type="submission" date="2025-08" db="UniProtKB">
        <authorList>
            <consortium name="RefSeq"/>
        </authorList>
    </citation>
    <scope>IDENTIFICATION</scope>
    <source>
        <strain evidence="3">NI907</strain>
    </source>
</reference>
<organism evidence="2 3">
    <name type="scientific">Pyricularia grisea</name>
    <name type="common">Crabgrass-specific blast fungus</name>
    <name type="synonym">Magnaporthe grisea</name>
    <dbReference type="NCBI Taxonomy" id="148305"/>
    <lineage>
        <taxon>Eukaryota</taxon>
        <taxon>Fungi</taxon>
        <taxon>Dikarya</taxon>
        <taxon>Ascomycota</taxon>
        <taxon>Pezizomycotina</taxon>
        <taxon>Sordariomycetes</taxon>
        <taxon>Sordariomycetidae</taxon>
        <taxon>Magnaporthales</taxon>
        <taxon>Pyriculariaceae</taxon>
        <taxon>Pyricularia</taxon>
    </lineage>
</organism>
<keyword evidence="1" id="KW-0732">Signal</keyword>